<dbReference type="PIRSF" id="PIRSF006324">
    <property type="entry name" value="LeuE"/>
    <property type="match status" value="1"/>
</dbReference>
<feature type="transmembrane region" description="Helical" evidence="7">
    <location>
        <begin position="71"/>
        <end position="88"/>
    </location>
</feature>
<dbReference type="PANTHER" id="PTHR30086">
    <property type="entry name" value="ARGININE EXPORTER PROTEIN ARGO"/>
    <property type="match status" value="1"/>
</dbReference>
<keyword evidence="3" id="KW-1003">Cell membrane</keyword>
<dbReference type="OrthoDB" id="9804822at2"/>
<evidence type="ECO:0000313" key="9">
    <source>
        <dbReference type="Proteomes" id="UP000192761"/>
    </source>
</evidence>
<gene>
    <name evidence="8" type="ORF">SAMN02745857_03305</name>
</gene>
<proteinExistence type="inferred from homology"/>
<evidence type="ECO:0000256" key="7">
    <source>
        <dbReference type="SAM" id="Phobius"/>
    </source>
</evidence>
<protein>
    <submittedName>
        <fullName evidence="8">Threonine/homoserine/homoserine lactone efflux protein</fullName>
    </submittedName>
</protein>
<feature type="transmembrane region" description="Helical" evidence="7">
    <location>
        <begin position="6"/>
        <end position="28"/>
    </location>
</feature>
<dbReference type="AlphaFoldDB" id="A0A1W1XYB6"/>
<keyword evidence="4 7" id="KW-0812">Transmembrane</keyword>
<dbReference type="Proteomes" id="UP000192761">
    <property type="component" value="Unassembled WGS sequence"/>
</dbReference>
<dbReference type="GO" id="GO:0042970">
    <property type="term" value="F:homoserine transmembrane transporter activity"/>
    <property type="evidence" value="ECO:0007669"/>
    <property type="project" value="TreeGrafter"/>
</dbReference>
<organism evidence="8 9">
    <name type="scientific">Andreprevotia lacus DSM 23236</name>
    <dbReference type="NCBI Taxonomy" id="1121001"/>
    <lineage>
        <taxon>Bacteria</taxon>
        <taxon>Pseudomonadati</taxon>
        <taxon>Pseudomonadota</taxon>
        <taxon>Betaproteobacteria</taxon>
        <taxon>Neisseriales</taxon>
        <taxon>Chitinibacteraceae</taxon>
        <taxon>Andreprevotia</taxon>
    </lineage>
</organism>
<name>A0A1W1XYB6_9NEIS</name>
<reference evidence="8 9" key="1">
    <citation type="submission" date="2017-04" db="EMBL/GenBank/DDBJ databases">
        <authorList>
            <person name="Afonso C.L."/>
            <person name="Miller P.J."/>
            <person name="Scott M.A."/>
            <person name="Spackman E."/>
            <person name="Goraichik I."/>
            <person name="Dimitrov K.M."/>
            <person name="Suarez D.L."/>
            <person name="Swayne D.E."/>
        </authorList>
    </citation>
    <scope>NUCLEOTIDE SEQUENCE [LARGE SCALE GENOMIC DNA]</scope>
    <source>
        <strain evidence="8 9">DSM 23236</strain>
    </source>
</reference>
<feature type="transmembrane region" description="Helical" evidence="7">
    <location>
        <begin position="146"/>
        <end position="163"/>
    </location>
</feature>
<keyword evidence="6 7" id="KW-0472">Membrane</keyword>
<comment type="similarity">
    <text evidence="2">Belongs to the Rht family.</text>
</comment>
<evidence type="ECO:0000256" key="6">
    <source>
        <dbReference type="ARBA" id="ARBA00023136"/>
    </source>
</evidence>
<dbReference type="InterPro" id="IPR001123">
    <property type="entry name" value="LeuE-type"/>
</dbReference>
<keyword evidence="9" id="KW-1185">Reference proteome</keyword>
<evidence type="ECO:0000256" key="5">
    <source>
        <dbReference type="ARBA" id="ARBA00022989"/>
    </source>
</evidence>
<sequence length="204" mass="21980">MKLEIWLAFIAVTLFISATPGPNMLLMLSHGTRYGWRATLATMAGALCGLALLFTLSAFGLAAILAASATLFLILKLVGAAYLVYLGVQCWRAGESLSLPQAKSDTAWSRYRTGLTVALSNPKAILFAGAFLPQFISPSLPQGQQWLVLLSTFFVIEGMWQVAYAAGGHQLANWLRHPGRIRIFNRSCGSAFFAVGGALALARR</sequence>
<dbReference type="Pfam" id="PF01810">
    <property type="entry name" value="LysE"/>
    <property type="match status" value="1"/>
</dbReference>
<feature type="transmembrane region" description="Helical" evidence="7">
    <location>
        <begin position="40"/>
        <end position="65"/>
    </location>
</feature>
<dbReference type="PANTHER" id="PTHR30086:SF14">
    <property type="entry name" value="HOMOSERINE_HOMOSERINE LACTONE EFFLUX PROTEIN"/>
    <property type="match status" value="1"/>
</dbReference>
<accession>A0A1W1XYB6</accession>
<evidence type="ECO:0000313" key="8">
    <source>
        <dbReference type="EMBL" id="SMC28551.1"/>
    </source>
</evidence>
<dbReference type="RefSeq" id="WP_084092213.1">
    <property type="nucleotide sequence ID" value="NZ_FWXD01000023.1"/>
</dbReference>
<feature type="transmembrane region" description="Helical" evidence="7">
    <location>
        <begin position="183"/>
        <end position="202"/>
    </location>
</feature>
<evidence type="ECO:0000256" key="3">
    <source>
        <dbReference type="ARBA" id="ARBA00022475"/>
    </source>
</evidence>
<dbReference type="GO" id="GO:0005886">
    <property type="term" value="C:plasma membrane"/>
    <property type="evidence" value="ECO:0007669"/>
    <property type="project" value="UniProtKB-SubCell"/>
</dbReference>
<dbReference type="EMBL" id="FWXD01000023">
    <property type="protein sequence ID" value="SMC28551.1"/>
    <property type="molecule type" value="Genomic_DNA"/>
</dbReference>
<evidence type="ECO:0000256" key="1">
    <source>
        <dbReference type="ARBA" id="ARBA00004651"/>
    </source>
</evidence>
<evidence type="ECO:0000256" key="2">
    <source>
        <dbReference type="ARBA" id="ARBA00007928"/>
    </source>
</evidence>
<evidence type="ECO:0000256" key="4">
    <source>
        <dbReference type="ARBA" id="ARBA00022692"/>
    </source>
</evidence>
<comment type="subcellular location">
    <subcellularLocation>
        <location evidence="1">Cell membrane</location>
        <topology evidence="1">Multi-pass membrane protein</topology>
    </subcellularLocation>
</comment>
<keyword evidence="5 7" id="KW-1133">Transmembrane helix</keyword>